<protein>
    <recommendedName>
        <fullName evidence="4">Retrotransposon gag domain-containing protein</fullName>
    </recommendedName>
</protein>
<evidence type="ECO:0008006" key="4">
    <source>
        <dbReference type="Google" id="ProtNLM"/>
    </source>
</evidence>
<dbReference type="AlphaFoldDB" id="A0A8J4B237"/>
<dbReference type="EMBL" id="BNCO01000011">
    <property type="protein sequence ID" value="GIL51458.1"/>
    <property type="molecule type" value="Genomic_DNA"/>
</dbReference>
<keyword evidence="3" id="KW-1185">Reference proteome</keyword>
<reference evidence="2" key="1">
    <citation type="journal article" date="2021" name="Proc. Natl. Acad. Sci. U.S.A.">
        <title>Three genomes in the algal genus Volvox reveal the fate of a haploid sex-determining region after a transition to homothallism.</title>
        <authorList>
            <person name="Yamamoto K."/>
            <person name="Hamaji T."/>
            <person name="Kawai-Toyooka H."/>
            <person name="Matsuzaki R."/>
            <person name="Takahashi F."/>
            <person name="Nishimura Y."/>
            <person name="Kawachi M."/>
            <person name="Noguchi H."/>
            <person name="Minakuchi Y."/>
            <person name="Umen J.G."/>
            <person name="Toyoda A."/>
            <person name="Nozaki H."/>
        </authorList>
    </citation>
    <scope>NUCLEOTIDE SEQUENCE</scope>
    <source>
        <strain evidence="2">NIES-3780</strain>
    </source>
</reference>
<comment type="caution">
    <text evidence="2">The sequence shown here is derived from an EMBL/GenBank/DDBJ whole genome shotgun (WGS) entry which is preliminary data.</text>
</comment>
<proteinExistence type="predicted"/>
<sequence>MYHFATLSYLRALTKSPKATLPHKSSSLITTTATIGSEGLSSDPLQEPMPEEGDVEMPPHGLPQRTPEQTRAAQHVADTMRNATHNRVVTLEGELTRLREIFDDRWDMLRTENNRTRALLEQISERLSERSQTTDATDTRKKMIVDIIATIAGSSVATLLPKDALQQTTLQAVLEKQLVPAPTLKEVQSLWVEATAVLAGGSGSQTAPKHSRPNEVSPTKRLPHPPKFSGKKDSTIICTRSWFNVLMQYFDLMHMDPFEHIEYFMTGKAQIWASDILEMHSSGKKPLTRDTLRAAFLLQYGDTQRNTVMAARDRLHAHEHDMKPTESVAEYTQ</sequence>
<evidence type="ECO:0000256" key="1">
    <source>
        <dbReference type="SAM" id="MobiDB-lite"/>
    </source>
</evidence>
<evidence type="ECO:0000313" key="3">
    <source>
        <dbReference type="Proteomes" id="UP000747399"/>
    </source>
</evidence>
<gene>
    <name evidence="2" type="ORF">Vafri_7445</name>
</gene>
<evidence type="ECO:0000313" key="2">
    <source>
        <dbReference type="EMBL" id="GIL51458.1"/>
    </source>
</evidence>
<feature type="region of interest" description="Disordered" evidence="1">
    <location>
        <begin position="201"/>
        <end position="231"/>
    </location>
</feature>
<dbReference type="Proteomes" id="UP000747399">
    <property type="component" value="Unassembled WGS sequence"/>
</dbReference>
<accession>A0A8J4B237</accession>
<name>A0A8J4B237_9CHLO</name>
<feature type="region of interest" description="Disordered" evidence="1">
    <location>
        <begin position="36"/>
        <end position="66"/>
    </location>
</feature>
<organism evidence="2 3">
    <name type="scientific">Volvox africanus</name>
    <dbReference type="NCBI Taxonomy" id="51714"/>
    <lineage>
        <taxon>Eukaryota</taxon>
        <taxon>Viridiplantae</taxon>
        <taxon>Chlorophyta</taxon>
        <taxon>core chlorophytes</taxon>
        <taxon>Chlorophyceae</taxon>
        <taxon>CS clade</taxon>
        <taxon>Chlamydomonadales</taxon>
        <taxon>Volvocaceae</taxon>
        <taxon>Volvox</taxon>
    </lineage>
</organism>